<keyword evidence="3" id="KW-1003">Cell membrane</keyword>
<name>A0ABD3IVA6_EUCGL</name>
<dbReference type="InterPro" id="IPR001245">
    <property type="entry name" value="Ser-Thr/Tyr_kinase_cat_dom"/>
</dbReference>
<dbReference type="InterPro" id="IPR011009">
    <property type="entry name" value="Kinase-like_dom_sf"/>
</dbReference>
<comment type="caution">
    <text evidence="15">The sequence shown here is derived from an EMBL/GenBank/DDBJ whole genome shotgun (WGS) entry which is preliminary data.</text>
</comment>
<keyword evidence="5" id="KW-0808">Transferase</keyword>
<evidence type="ECO:0000256" key="3">
    <source>
        <dbReference type="ARBA" id="ARBA00022475"/>
    </source>
</evidence>
<dbReference type="InterPro" id="IPR000719">
    <property type="entry name" value="Prot_kinase_dom"/>
</dbReference>
<dbReference type="SUPFAM" id="SSF56112">
    <property type="entry name" value="Protein kinase-like (PK-like)"/>
    <property type="match status" value="1"/>
</dbReference>
<keyword evidence="16" id="KW-1185">Reference proteome</keyword>
<dbReference type="InterPro" id="IPR047117">
    <property type="entry name" value="PERK1-13-like"/>
</dbReference>
<evidence type="ECO:0000256" key="5">
    <source>
        <dbReference type="ARBA" id="ARBA00022679"/>
    </source>
</evidence>
<dbReference type="Gene3D" id="3.30.200.20">
    <property type="entry name" value="Phosphorylase Kinase, domain 1"/>
    <property type="match status" value="1"/>
</dbReference>
<evidence type="ECO:0000313" key="15">
    <source>
        <dbReference type="EMBL" id="KAL3717866.1"/>
    </source>
</evidence>
<dbReference type="EC" id="2.7.11.1" evidence="2"/>
<keyword evidence="4" id="KW-0723">Serine/threonine-protein kinase</keyword>
<evidence type="ECO:0000256" key="2">
    <source>
        <dbReference type="ARBA" id="ARBA00012513"/>
    </source>
</evidence>
<dbReference type="EMBL" id="JBJKBG010000010">
    <property type="protein sequence ID" value="KAL3717866.1"/>
    <property type="molecule type" value="Genomic_DNA"/>
</dbReference>
<evidence type="ECO:0000256" key="1">
    <source>
        <dbReference type="ARBA" id="ARBA00004162"/>
    </source>
</evidence>
<evidence type="ECO:0000259" key="14">
    <source>
        <dbReference type="PROSITE" id="PS50011"/>
    </source>
</evidence>
<evidence type="ECO:0000313" key="16">
    <source>
        <dbReference type="Proteomes" id="UP001634007"/>
    </source>
</evidence>
<feature type="domain" description="Protein kinase" evidence="14">
    <location>
        <begin position="186"/>
        <end position="430"/>
    </location>
</feature>
<keyword evidence="9" id="KW-0067">ATP-binding</keyword>
<gene>
    <name evidence="15" type="ORF">ACJRO7_003067</name>
</gene>
<evidence type="ECO:0000256" key="8">
    <source>
        <dbReference type="ARBA" id="ARBA00022777"/>
    </source>
</evidence>
<evidence type="ECO:0000256" key="6">
    <source>
        <dbReference type="ARBA" id="ARBA00022692"/>
    </source>
</evidence>
<keyword evidence="11" id="KW-0472">Membrane</keyword>
<evidence type="ECO:0000256" key="10">
    <source>
        <dbReference type="ARBA" id="ARBA00022989"/>
    </source>
</evidence>
<dbReference type="GO" id="GO:0004674">
    <property type="term" value="F:protein serine/threonine kinase activity"/>
    <property type="evidence" value="ECO:0007669"/>
    <property type="project" value="UniProtKB-KW"/>
</dbReference>
<keyword evidence="7" id="KW-0547">Nucleotide-binding</keyword>
<comment type="catalytic activity">
    <reaction evidence="12">
        <text>L-threonyl-[protein] + ATP = O-phospho-L-threonyl-[protein] + ADP + H(+)</text>
        <dbReference type="Rhea" id="RHEA:46608"/>
        <dbReference type="Rhea" id="RHEA-COMP:11060"/>
        <dbReference type="Rhea" id="RHEA-COMP:11605"/>
        <dbReference type="ChEBI" id="CHEBI:15378"/>
        <dbReference type="ChEBI" id="CHEBI:30013"/>
        <dbReference type="ChEBI" id="CHEBI:30616"/>
        <dbReference type="ChEBI" id="CHEBI:61977"/>
        <dbReference type="ChEBI" id="CHEBI:456216"/>
        <dbReference type="EC" id="2.7.11.1"/>
    </reaction>
</comment>
<dbReference type="Gene3D" id="1.10.510.10">
    <property type="entry name" value="Transferase(Phosphotransferase) domain 1"/>
    <property type="match status" value="2"/>
</dbReference>
<evidence type="ECO:0000256" key="11">
    <source>
        <dbReference type="ARBA" id="ARBA00023136"/>
    </source>
</evidence>
<accession>A0ABD3IVA6</accession>
<evidence type="ECO:0000256" key="4">
    <source>
        <dbReference type="ARBA" id="ARBA00022527"/>
    </source>
</evidence>
<proteinExistence type="predicted"/>
<keyword evidence="6" id="KW-0812">Transmembrane</keyword>
<reference evidence="15 16" key="1">
    <citation type="submission" date="2024-11" db="EMBL/GenBank/DDBJ databases">
        <title>Chromosome-level genome assembly of Eucalyptus globulus Labill. provides insights into its genome evolution.</title>
        <authorList>
            <person name="Li X."/>
        </authorList>
    </citation>
    <scope>NUCLEOTIDE SEQUENCE [LARGE SCALE GENOMIC DNA]</scope>
    <source>
        <strain evidence="15">CL2024</strain>
        <tissue evidence="15">Fresh tender leaves</tissue>
    </source>
</reference>
<dbReference type="AlphaFoldDB" id="A0ABD3IVA6"/>
<keyword evidence="10" id="KW-1133">Transmembrane helix</keyword>
<dbReference type="PROSITE" id="PS50011">
    <property type="entry name" value="PROTEIN_KINASE_DOM"/>
    <property type="match status" value="1"/>
</dbReference>
<sequence>MSAEGQRVLVIEDASPGIILNTIKYILQGSMLSPGNKLMLLAVLHEVSHPMGYRIKMGSGSWLGASQKIVREEIKLDIDVQGGDSPKEVRKAAITFRATWIILDRKMKKDKDYLMQRLSCGISIVKCDHTIKELRQPRARNFPMQHICNSSKLTGSDEPDSMSRHYICSIFHNRRPKMGWKRDFAFEELKAATKGFSQKMALHFGVAYRGELNGLKITVKQHKNARYHGSEKGFQSEVHMLSEVRHENLAMLLGSCSEGNCRLLVYEYVCNGSLDNHLSRNPSRLLRWDQKMKIALGAAKGLKYLHENNIIHQNLRPDNILLTHDWIGTMPYLAPEYADSSEVSPKSDCYSFGVILLHLITGLRSTDPLFGERSIVKWAKPLLRGKKYPELLEHGMADSYDDDQLRRLIRVADKCLIKNLCKRYAGYPCE</sequence>
<evidence type="ECO:0000256" key="13">
    <source>
        <dbReference type="ARBA" id="ARBA00048679"/>
    </source>
</evidence>
<evidence type="ECO:0000256" key="7">
    <source>
        <dbReference type="ARBA" id="ARBA00022741"/>
    </source>
</evidence>
<keyword evidence="8" id="KW-0418">Kinase</keyword>
<dbReference type="GO" id="GO:0005886">
    <property type="term" value="C:plasma membrane"/>
    <property type="evidence" value="ECO:0007669"/>
    <property type="project" value="UniProtKB-SubCell"/>
</dbReference>
<dbReference type="PANTHER" id="PTHR47982:SF42">
    <property type="entry name" value="PROTEIN KINASE DOMAIN-CONTAINING PROTEIN"/>
    <property type="match status" value="1"/>
</dbReference>
<evidence type="ECO:0000256" key="12">
    <source>
        <dbReference type="ARBA" id="ARBA00047899"/>
    </source>
</evidence>
<dbReference type="Pfam" id="PF07714">
    <property type="entry name" value="PK_Tyr_Ser-Thr"/>
    <property type="match status" value="1"/>
</dbReference>
<dbReference type="Proteomes" id="UP001634007">
    <property type="component" value="Unassembled WGS sequence"/>
</dbReference>
<evidence type="ECO:0000256" key="9">
    <source>
        <dbReference type="ARBA" id="ARBA00022840"/>
    </source>
</evidence>
<dbReference type="PANTHER" id="PTHR47982">
    <property type="entry name" value="PROLINE-RICH RECEPTOR-LIKE PROTEIN KINASE PERK4"/>
    <property type="match status" value="1"/>
</dbReference>
<protein>
    <recommendedName>
        <fullName evidence="2">non-specific serine/threonine protein kinase</fullName>
        <ecNumber evidence="2">2.7.11.1</ecNumber>
    </recommendedName>
</protein>
<organism evidence="15 16">
    <name type="scientific">Eucalyptus globulus</name>
    <name type="common">Tasmanian blue gum</name>
    <dbReference type="NCBI Taxonomy" id="34317"/>
    <lineage>
        <taxon>Eukaryota</taxon>
        <taxon>Viridiplantae</taxon>
        <taxon>Streptophyta</taxon>
        <taxon>Embryophyta</taxon>
        <taxon>Tracheophyta</taxon>
        <taxon>Spermatophyta</taxon>
        <taxon>Magnoliopsida</taxon>
        <taxon>eudicotyledons</taxon>
        <taxon>Gunneridae</taxon>
        <taxon>Pentapetalae</taxon>
        <taxon>rosids</taxon>
        <taxon>malvids</taxon>
        <taxon>Myrtales</taxon>
        <taxon>Myrtaceae</taxon>
        <taxon>Myrtoideae</taxon>
        <taxon>Eucalypteae</taxon>
        <taxon>Eucalyptus</taxon>
    </lineage>
</organism>
<comment type="catalytic activity">
    <reaction evidence="13">
        <text>L-seryl-[protein] + ATP = O-phospho-L-seryl-[protein] + ADP + H(+)</text>
        <dbReference type="Rhea" id="RHEA:17989"/>
        <dbReference type="Rhea" id="RHEA-COMP:9863"/>
        <dbReference type="Rhea" id="RHEA-COMP:11604"/>
        <dbReference type="ChEBI" id="CHEBI:15378"/>
        <dbReference type="ChEBI" id="CHEBI:29999"/>
        <dbReference type="ChEBI" id="CHEBI:30616"/>
        <dbReference type="ChEBI" id="CHEBI:83421"/>
        <dbReference type="ChEBI" id="CHEBI:456216"/>
        <dbReference type="EC" id="2.7.11.1"/>
    </reaction>
</comment>
<dbReference type="GO" id="GO:0005524">
    <property type="term" value="F:ATP binding"/>
    <property type="evidence" value="ECO:0007669"/>
    <property type="project" value="UniProtKB-KW"/>
</dbReference>
<comment type="subcellular location">
    <subcellularLocation>
        <location evidence="1">Cell membrane</location>
        <topology evidence="1">Single-pass membrane protein</topology>
    </subcellularLocation>
</comment>